<comment type="caution">
    <text evidence="1">The sequence shown here is derived from an EMBL/GenBank/DDBJ whole genome shotgun (WGS) entry which is preliminary data.</text>
</comment>
<evidence type="ECO:0000313" key="2">
    <source>
        <dbReference type="Proteomes" id="UP000299102"/>
    </source>
</evidence>
<dbReference type="Proteomes" id="UP000299102">
    <property type="component" value="Unassembled WGS sequence"/>
</dbReference>
<protein>
    <submittedName>
        <fullName evidence="1">Uncharacterized protein</fullName>
    </submittedName>
</protein>
<name>A0A4C1VCH4_EUMVA</name>
<sequence length="131" mass="14865">MLGVPPTSLIEPIVAGEETFLSGEHEPNVTAWDGLSQYNAPKLAALNWLRMIYCAPRLFLLIQSVLILRHCDTFVTNFTSAKFRALYSTRRIEELYSVVIIKNLSAKIGSVIDQTNLPLRFSRRIKRTTVK</sequence>
<dbReference type="EMBL" id="BGZK01000319">
    <property type="protein sequence ID" value="GBP36551.1"/>
    <property type="molecule type" value="Genomic_DNA"/>
</dbReference>
<evidence type="ECO:0000313" key="1">
    <source>
        <dbReference type="EMBL" id="GBP36551.1"/>
    </source>
</evidence>
<proteinExistence type="predicted"/>
<reference evidence="1 2" key="1">
    <citation type="journal article" date="2019" name="Commun. Biol.">
        <title>The bagworm genome reveals a unique fibroin gene that provides high tensile strength.</title>
        <authorList>
            <person name="Kono N."/>
            <person name="Nakamura H."/>
            <person name="Ohtoshi R."/>
            <person name="Tomita M."/>
            <person name="Numata K."/>
            <person name="Arakawa K."/>
        </authorList>
    </citation>
    <scope>NUCLEOTIDE SEQUENCE [LARGE SCALE GENOMIC DNA]</scope>
</reference>
<dbReference type="AlphaFoldDB" id="A0A4C1VCH4"/>
<organism evidence="1 2">
    <name type="scientific">Eumeta variegata</name>
    <name type="common">Bagworm moth</name>
    <name type="synonym">Eumeta japonica</name>
    <dbReference type="NCBI Taxonomy" id="151549"/>
    <lineage>
        <taxon>Eukaryota</taxon>
        <taxon>Metazoa</taxon>
        <taxon>Ecdysozoa</taxon>
        <taxon>Arthropoda</taxon>
        <taxon>Hexapoda</taxon>
        <taxon>Insecta</taxon>
        <taxon>Pterygota</taxon>
        <taxon>Neoptera</taxon>
        <taxon>Endopterygota</taxon>
        <taxon>Lepidoptera</taxon>
        <taxon>Glossata</taxon>
        <taxon>Ditrysia</taxon>
        <taxon>Tineoidea</taxon>
        <taxon>Psychidae</taxon>
        <taxon>Oiketicinae</taxon>
        <taxon>Eumeta</taxon>
    </lineage>
</organism>
<gene>
    <name evidence="1" type="ORF">EVAR_8386_1</name>
</gene>
<keyword evidence="2" id="KW-1185">Reference proteome</keyword>
<accession>A0A4C1VCH4</accession>